<sequence length="353" mass="40134">MSTSSTSDNGVKVKPLSNSNYQEWCGEAKAYLMRLGLWRLVSGRESKPSDKAELTKWEAKAEKAAGEIYLLVEADQRIHFRGLEDDPVGMWAAIEKAHLSKKPGAHFNAYDDLFSIHKEDNEGLIDLGVRISKAMANIQNLRPTGFTIEQLDEELQCMALIRALPDEYKHLSASLLLMEKLDKDTILQAFRSEELNLTLPPGYRPSSPSQMKSAVDEAQSTLVKAQDDMKRYYDQCWTPAPEYQPGDKVWLDSSDMNLARPSQKLRHTRLGPYKVVRKVGKAAYRLQLPLGLSRLHPVFPMVKHSPFVLDPIPGRRPVTLPPPQLVDGEEEHEVEEVRNSRRFGQVLKYLVRW</sequence>
<evidence type="ECO:0000313" key="2">
    <source>
        <dbReference type="Proteomes" id="UP000824881"/>
    </source>
</evidence>
<comment type="caution">
    <text evidence="1">The sequence shown here is derived from an EMBL/GenBank/DDBJ whole genome shotgun (WGS) entry which is preliminary data.</text>
</comment>
<gene>
    <name evidence="1" type="ORF">CCMSSC00406_0002539</name>
</gene>
<protein>
    <submittedName>
        <fullName evidence="1">Uncharacterized protein</fullName>
    </submittedName>
</protein>
<accession>A0ACB7ITB9</accession>
<dbReference type="Proteomes" id="UP000824881">
    <property type="component" value="Unassembled WGS sequence"/>
</dbReference>
<keyword evidence="2" id="KW-1185">Reference proteome</keyword>
<organism evidence="1 2">
    <name type="scientific">Pleurotus cornucopiae</name>
    <name type="common">Cornucopia mushroom</name>
    <dbReference type="NCBI Taxonomy" id="5321"/>
    <lineage>
        <taxon>Eukaryota</taxon>
        <taxon>Fungi</taxon>
        <taxon>Dikarya</taxon>
        <taxon>Basidiomycota</taxon>
        <taxon>Agaricomycotina</taxon>
        <taxon>Agaricomycetes</taxon>
        <taxon>Agaricomycetidae</taxon>
        <taxon>Agaricales</taxon>
        <taxon>Pleurotineae</taxon>
        <taxon>Pleurotaceae</taxon>
        <taxon>Pleurotus</taxon>
    </lineage>
</organism>
<dbReference type="EMBL" id="WQMT02000007">
    <property type="protein sequence ID" value="KAG9220861.1"/>
    <property type="molecule type" value="Genomic_DNA"/>
</dbReference>
<proteinExistence type="predicted"/>
<reference evidence="1 2" key="1">
    <citation type="journal article" date="2021" name="Appl. Environ. Microbiol.">
        <title>Genetic linkage and physical mapping for an oyster mushroom Pleurotus cornucopiae and QTL analysis for the trait cap color.</title>
        <authorList>
            <person name="Zhang Y."/>
            <person name="Gao W."/>
            <person name="Sonnenberg A."/>
            <person name="Chen Q."/>
            <person name="Zhang J."/>
            <person name="Huang C."/>
        </authorList>
    </citation>
    <scope>NUCLEOTIDE SEQUENCE [LARGE SCALE GENOMIC DNA]</scope>
    <source>
        <strain evidence="1">CCMSSC00406</strain>
    </source>
</reference>
<evidence type="ECO:0000313" key="1">
    <source>
        <dbReference type="EMBL" id="KAG9220861.1"/>
    </source>
</evidence>
<name>A0ACB7ITB9_PLECO</name>